<evidence type="ECO:0000256" key="1">
    <source>
        <dbReference type="SAM" id="Phobius"/>
    </source>
</evidence>
<dbReference type="EMBL" id="RQEP01000005">
    <property type="protein sequence ID" value="TGK06689.1"/>
    <property type="molecule type" value="Genomic_DNA"/>
</dbReference>
<dbReference type="Proteomes" id="UP000297453">
    <property type="component" value="Unassembled WGS sequence"/>
</dbReference>
<organism evidence="3 4">
    <name type="scientific">Leptospira semungkisensis</name>
    <dbReference type="NCBI Taxonomy" id="2484985"/>
    <lineage>
        <taxon>Bacteria</taxon>
        <taxon>Pseudomonadati</taxon>
        <taxon>Spirochaetota</taxon>
        <taxon>Spirochaetia</taxon>
        <taxon>Leptospirales</taxon>
        <taxon>Leptospiraceae</taxon>
        <taxon>Leptospira</taxon>
    </lineage>
</organism>
<gene>
    <name evidence="3" type="ORF">EHO59_00685</name>
</gene>
<sequence>MNLLGTCVARYDPMDTRVFQSMKIKKENVTPYLIFIFLIIGSTGILMFFHVLDEYTTVVHEFLGLSFVVFAIFHIRMNWSNIKNYAKKRQLLLPSIVILVLSIAFIVGGKLHGNLEHDILEKVLRTPVSDSFKLLNGNYQDAIEILKQNHIVIDDPSKSLEEVSIQNKKSPEEIVELILK</sequence>
<keyword evidence="1" id="KW-1133">Transmembrane helix</keyword>
<keyword evidence="1" id="KW-0812">Transmembrane</keyword>
<keyword evidence="4" id="KW-1185">Reference proteome</keyword>
<feature type="transmembrane region" description="Helical" evidence="1">
    <location>
        <begin position="58"/>
        <end position="79"/>
    </location>
</feature>
<evidence type="ECO:0000313" key="4">
    <source>
        <dbReference type="Proteomes" id="UP000297453"/>
    </source>
</evidence>
<feature type="domain" description="Flavinylation-associated cytochrome" evidence="2">
    <location>
        <begin position="29"/>
        <end position="79"/>
    </location>
</feature>
<feature type="transmembrane region" description="Helical" evidence="1">
    <location>
        <begin position="32"/>
        <end position="52"/>
    </location>
</feature>
<dbReference type="AlphaFoldDB" id="A0A4V3JCM7"/>
<dbReference type="OrthoDB" id="328341at2"/>
<dbReference type="InterPro" id="IPR025517">
    <property type="entry name" value="DUF4405"/>
</dbReference>
<accession>A0A4V3JCM7</accession>
<comment type="caution">
    <text evidence="3">The sequence shown here is derived from an EMBL/GenBank/DDBJ whole genome shotgun (WGS) entry which is preliminary data.</text>
</comment>
<keyword evidence="1" id="KW-0472">Membrane</keyword>
<feature type="transmembrane region" description="Helical" evidence="1">
    <location>
        <begin position="91"/>
        <end position="109"/>
    </location>
</feature>
<dbReference type="Pfam" id="PF14358">
    <property type="entry name" value="DUF4405"/>
    <property type="match status" value="1"/>
</dbReference>
<evidence type="ECO:0000313" key="3">
    <source>
        <dbReference type="EMBL" id="TGK06689.1"/>
    </source>
</evidence>
<name>A0A4V3JCM7_9LEPT</name>
<protein>
    <submittedName>
        <fullName evidence="3">DUF4405 domain-containing protein</fullName>
    </submittedName>
</protein>
<proteinExistence type="predicted"/>
<reference evidence="3" key="1">
    <citation type="journal article" date="2019" name="PLoS Negl. Trop. Dis.">
        <title>Revisiting the worldwide diversity of Leptospira species in the environment.</title>
        <authorList>
            <person name="Vincent A.T."/>
            <person name="Schiettekatte O."/>
            <person name="Bourhy P."/>
            <person name="Veyrier F.J."/>
            <person name="Picardeau M."/>
        </authorList>
    </citation>
    <scope>NUCLEOTIDE SEQUENCE [LARGE SCALE GENOMIC DNA]</scope>
    <source>
        <strain evidence="3">SSS9</strain>
    </source>
</reference>
<evidence type="ECO:0000259" key="2">
    <source>
        <dbReference type="Pfam" id="PF14358"/>
    </source>
</evidence>